<dbReference type="Proteomes" id="UP001600888">
    <property type="component" value="Unassembled WGS sequence"/>
</dbReference>
<keyword evidence="3 7" id="KW-1133">Transmembrane helix</keyword>
<dbReference type="EMBL" id="JBAWTH010000123">
    <property type="protein sequence ID" value="KAL2276023.1"/>
    <property type="molecule type" value="Genomic_DNA"/>
</dbReference>
<evidence type="ECO:0000313" key="9">
    <source>
        <dbReference type="EMBL" id="KAL2276023.1"/>
    </source>
</evidence>
<feature type="domain" description="Rhodopsin" evidence="8">
    <location>
        <begin position="12"/>
        <end position="214"/>
    </location>
</feature>
<evidence type="ECO:0000256" key="7">
    <source>
        <dbReference type="SAM" id="Phobius"/>
    </source>
</evidence>
<proteinExistence type="inferred from homology"/>
<sequence length="292" mass="32395">MQLMVYVVGGFNYGEVSHGLGRMAVDVPLDQQAQLSKTLFAMEFAYVTTIVLIKHSILLMYIRIFPRERKLRITAYIVAAVVTAWGIALYFVFLFQCSPARKAWTPSVEGHCIEYNWIQIGNAVPNIMTDFLILCMPIPLVLKLHITVSQKFALSLTFSLGAFVLGASIYRFTVLFLYDPKNATWTLLKPCTWCVIEVSSGVISACLPTFGPLLFRAVHALTERNKSSQKPSRDIVTIGGSGRGFGGGSEHQHSRKRFGRLESDGEEIGLGNIQVTTEYRVDAAKAPVGFGY</sequence>
<comment type="caution">
    <text evidence="9">The sequence shown here is derived from an EMBL/GenBank/DDBJ whole genome shotgun (WGS) entry which is preliminary data.</text>
</comment>
<dbReference type="Pfam" id="PF20684">
    <property type="entry name" value="Fung_rhodopsin"/>
    <property type="match status" value="1"/>
</dbReference>
<dbReference type="InterPro" id="IPR052337">
    <property type="entry name" value="SAT4-like"/>
</dbReference>
<feature type="compositionally biased region" description="Gly residues" evidence="6">
    <location>
        <begin position="239"/>
        <end position="249"/>
    </location>
</feature>
<evidence type="ECO:0000256" key="2">
    <source>
        <dbReference type="ARBA" id="ARBA00022692"/>
    </source>
</evidence>
<gene>
    <name evidence="9" type="ORF">FJTKL_01418</name>
</gene>
<reference evidence="9 10" key="1">
    <citation type="submission" date="2024-03" db="EMBL/GenBank/DDBJ databases">
        <title>A high-quality draft genome sequence of Diaporthe vaccinii, a causative agent of upright dieback and viscid rot disease in cranberry plants.</title>
        <authorList>
            <person name="Sarrasin M."/>
            <person name="Lang B.F."/>
            <person name="Burger G."/>
        </authorList>
    </citation>
    <scope>NUCLEOTIDE SEQUENCE [LARGE SCALE GENOMIC DNA]</scope>
    <source>
        <strain evidence="9 10">IS7</strain>
    </source>
</reference>
<evidence type="ECO:0000256" key="5">
    <source>
        <dbReference type="ARBA" id="ARBA00038359"/>
    </source>
</evidence>
<accession>A0ABR4E0T5</accession>
<evidence type="ECO:0000259" key="8">
    <source>
        <dbReference type="Pfam" id="PF20684"/>
    </source>
</evidence>
<dbReference type="PANTHER" id="PTHR33048:SF151">
    <property type="entry name" value="INTEGRAL MEMBRANE PROTEIN"/>
    <property type="match status" value="1"/>
</dbReference>
<protein>
    <recommendedName>
        <fullName evidence="8">Rhodopsin domain-containing protein</fullName>
    </recommendedName>
</protein>
<feature type="transmembrane region" description="Helical" evidence="7">
    <location>
        <begin position="123"/>
        <end position="142"/>
    </location>
</feature>
<evidence type="ECO:0000313" key="10">
    <source>
        <dbReference type="Proteomes" id="UP001600888"/>
    </source>
</evidence>
<keyword evidence="10" id="KW-1185">Reference proteome</keyword>
<dbReference type="InterPro" id="IPR049326">
    <property type="entry name" value="Rhodopsin_dom_fungi"/>
</dbReference>
<evidence type="ECO:0000256" key="1">
    <source>
        <dbReference type="ARBA" id="ARBA00004141"/>
    </source>
</evidence>
<comment type="similarity">
    <text evidence="5">Belongs to the SAT4 family.</text>
</comment>
<name>A0ABR4E0T5_9PEZI</name>
<feature type="transmembrane region" description="Helical" evidence="7">
    <location>
        <begin position="198"/>
        <end position="218"/>
    </location>
</feature>
<evidence type="ECO:0000256" key="3">
    <source>
        <dbReference type="ARBA" id="ARBA00022989"/>
    </source>
</evidence>
<evidence type="ECO:0000256" key="4">
    <source>
        <dbReference type="ARBA" id="ARBA00023136"/>
    </source>
</evidence>
<evidence type="ECO:0000256" key="6">
    <source>
        <dbReference type="SAM" id="MobiDB-lite"/>
    </source>
</evidence>
<feature type="transmembrane region" description="Helical" evidence="7">
    <location>
        <begin position="44"/>
        <end position="62"/>
    </location>
</feature>
<keyword evidence="4 7" id="KW-0472">Membrane</keyword>
<organism evidence="9 10">
    <name type="scientific">Diaporthe vaccinii</name>
    <dbReference type="NCBI Taxonomy" id="105482"/>
    <lineage>
        <taxon>Eukaryota</taxon>
        <taxon>Fungi</taxon>
        <taxon>Dikarya</taxon>
        <taxon>Ascomycota</taxon>
        <taxon>Pezizomycotina</taxon>
        <taxon>Sordariomycetes</taxon>
        <taxon>Sordariomycetidae</taxon>
        <taxon>Diaporthales</taxon>
        <taxon>Diaporthaceae</taxon>
        <taxon>Diaporthe</taxon>
        <taxon>Diaporthe eres species complex</taxon>
    </lineage>
</organism>
<dbReference type="PANTHER" id="PTHR33048">
    <property type="entry name" value="PTH11-LIKE INTEGRAL MEMBRANE PROTEIN (AFU_ORTHOLOGUE AFUA_5G11245)"/>
    <property type="match status" value="1"/>
</dbReference>
<feature type="region of interest" description="Disordered" evidence="6">
    <location>
        <begin position="226"/>
        <end position="258"/>
    </location>
</feature>
<comment type="subcellular location">
    <subcellularLocation>
        <location evidence="1">Membrane</location>
        <topology evidence="1">Multi-pass membrane protein</topology>
    </subcellularLocation>
</comment>
<feature type="transmembrane region" description="Helical" evidence="7">
    <location>
        <begin position="154"/>
        <end position="178"/>
    </location>
</feature>
<keyword evidence="2 7" id="KW-0812">Transmembrane</keyword>
<feature type="transmembrane region" description="Helical" evidence="7">
    <location>
        <begin position="74"/>
        <end position="95"/>
    </location>
</feature>